<accession>A0A6B1DA37</accession>
<dbReference type="GO" id="GO:0009228">
    <property type="term" value="P:thiamine biosynthetic process"/>
    <property type="evidence" value="ECO:0007669"/>
    <property type="project" value="InterPro"/>
</dbReference>
<evidence type="ECO:0000313" key="2">
    <source>
        <dbReference type="EMBL" id="MYC96486.1"/>
    </source>
</evidence>
<dbReference type="Gene3D" id="3.40.190.10">
    <property type="entry name" value="Periplasmic binding protein-like II"/>
    <property type="match status" value="2"/>
</dbReference>
<dbReference type="PANTHER" id="PTHR31528">
    <property type="entry name" value="4-AMINO-5-HYDROXYMETHYL-2-METHYLPYRIMIDINE PHOSPHATE SYNTHASE THI11-RELATED"/>
    <property type="match status" value="1"/>
</dbReference>
<dbReference type="AlphaFoldDB" id="A0A6B1DA37"/>
<proteinExistence type="predicted"/>
<dbReference type="Pfam" id="PF09084">
    <property type="entry name" value="NMT1"/>
    <property type="match status" value="1"/>
</dbReference>
<dbReference type="EMBL" id="VXMH01000087">
    <property type="protein sequence ID" value="MYC96486.1"/>
    <property type="molecule type" value="Genomic_DNA"/>
</dbReference>
<dbReference type="InterPro" id="IPR015168">
    <property type="entry name" value="SsuA/THI5"/>
</dbReference>
<feature type="domain" description="SsuA/THI5-like" evidence="1">
    <location>
        <begin position="86"/>
        <end position="296"/>
    </location>
</feature>
<reference evidence="2" key="1">
    <citation type="submission" date="2019-09" db="EMBL/GenBank/DDBJ databases">
        <title>Characterisation of the sponge microbiome using genome-centric metagenomics.</title>
        <authorList>
            <person name="Engelberts J.P."/>
            <person name="Robbins S.J."/>
            <person name="De Goeij J.M."/>
            <person name="Aranda M."/>
            <person name="Bell S.C."/>
            <person name="Webster N.S."/>
        </authorList>
    </citation>
    <scope>NUCLEOTIDE SEQUENCE</scope>
    <source>
        <strain evidence="2">SB0661_bin_32</strain>
    </source>
</reference>
<name>A0A6B1DA37_9CHLR</name>
<dbReference type="InterPro" id="IPR027939">
    <property type="entry name" value="NMT1/THI5"/>
</dbReference>
<gene>
    <name evidence="2" type="ORF">F4X14_16095</name>
</gene>
<dbReference type="PANTHER" id="PTHR31528:SF15">
    <property type="entry name" value="RIBOFLAVIN-BINDING PROTEIN RIBY"/>
    <property type="match status" value="1"/>
</dbReference>
<evidence type="ECO:0000259" key="1">
    <source>
        <dbReference type="Pfam" id="PF09084"/>
    </source>
</evidence>
<organism evidence="2">
    <name type="scientific">Caldilineaceae bacterium SB0661_bin_32</name>
    <dbReference type="NCBI Taxonomy" id="2605255"/>
    <lineage>
        <taxon>Bacteria</taxon>
        <taxon>Bacillati</taxon>
        <taxon>Chloroflexota</taxon>
        <taxon>Caldilineae</taxon>
        <taxon>Caldilineales</taxon>
        <taxon>Caldilineaceae</taxon>
    </lineage>
</organism>
<protein>
    <submittedName>
        <fullName evidence="2">ABC transporter substrate-binding protein</fullName>
    </submittedName>
</protein>
<dbReference type="SUPFAM" id="SSF53850">
    <property type="entry name" value="Periplasmic binding protein-like II"/>
    <property type="match status" value="1"/>
</dbReference>
<sequence length="372" mass="40393">MRKTLIFRYSEERMTHYTDRHPTARANSVLPRPAAGSPAGLSHLMKLLLLPLLIAAAAACTPIAPAPPAEPQSLRPITLGVGFIPNVQFAPFYVGIEKGFFAERGVELSMDYGFENDYLKLVATDELQFMIASGDQLVLGRAQELPVRYVLNWYTSYPVTVFAKAGAGIHEPADLAGRTVGVPGPFGATYIALRALLDVAGLTEADIQMESIGFTQASAVSEDLVDAAVDYAVNGPVVLGNAGIETVQIPLDQYLQIPANGLVTNERTLQEEPQLVEAMVRALQESVAYTLANPDESFAIALNFVPEAGGENESANRLVFDASLPFWQPRPQGEPGATTDAEWQTVAELLLRIGFVDRLVQPEEMYTNEFIQ</sequence>
<comment type="caution">
    <text evidence="2">The sequence shown here is derived from an EMBL/GenBank/DDBJ whole genome shotgun (WGS) entry which is preliminary data.</text>
</comment>